<evidence type="ECO:0000313" key="3">
    <source>
        <dbReference type="Proteomes" id="UP000436088"/>
    </source>
</evidence>
<keyword evidence="3" id="KW-1185">Reference proteome</keyword>
<evidence type="ECO:0000313" key="1">
    <source>
        <dbReference type="EMBL" id="KAE8736130.1"/>
    </source>
</evidence>
<organism evidence="1 3">
    <name type="scientific">Hibiscus syriacus</name>
    <name type="common">Rose of Sharon</name>
    <dbReference type="NCBI Taxonomy" id="106335"/>
    <lineage>
        <taxon>Eukaryota</taxon>
        <taxon>Viridiplantae</taxon>
        <taxon>Streptophyta</taxon>
        <taxon>Embryophyta</taxon>
        <taxon>Tracheophyta</taxon>
        <taxon>Spermatophyta</taxon>
        <taxon>Magnoliopsida</taxon>
        <taxon>eudicotyledons</taxon>
        <taxon>Gunneridae</taxon>
        <taxon>Pentapetalae</taxon>
        <taxon>rosids</taxon>
        <taxon>malvids</taxon>
        <taxon>Malvales</taxon>
        <taxon>Malvaceae</taxon>
        <taxon>Malvoideae</taxon>
        <taxon>Hibiscus</taxon>
    </lineage>
</organism>
<dbReference type="AlphaFoldDB" id="A0A6A3D3C6"/>
<dbReference type="EMBL" id="VEPZ02000015">
    <property type="protein sequence ID" value="KAE8736138.1"/>
    <property type="molecule type" value="Genomic_DNA"/>
</dbReference>
<dbReference type="PANTHER" id="PTHR33108:SF79">
    <property type="entry name" value="CASP-LIKE PROTEIN (DUF1677)"/>
    <property type="match status" value="1"/>
</dbReference>
<reference evidence="1 3" key="1">
    <citation type="submission" date="2019-09" db="EMBL/GenBank/DDBJ databases">
        <title>Draft genome information of white flower Hibiscus syriacus.</title>
        <authorList>
            <person name="Kim Y.-M."/>
        </authorList>
    </citation>
    <scope>NUCLEOTIDE SEQUENCE [LARGE SCALE GENOMIC DNA]</scope>
    <source>
        <strain evidence="3">cv. Baekdansim</strain>
        <strain evidence="1">YM2019G1</strain>
        <tissue evidence="1">Leaf</tissue>
    </source>
</reference>
<gene>
    <name evidence="2" type="ORF">F3Y22_tig00000142pilonHSYRG00003</name>
    <name evidence="1" type="ORF">F3Y22_tig00000144pilonHSYRG00002</name>
</gene>
<evidence type="ECO:0000313" key="2">
    <source>
        <dbReference type="EMBL" id="KAE8736138.1"/>
    </source>
</evidence>
<dbReference type="Pfam" id="PF07911">
    <property type="entry name" value="DUF1677"/>
    <property type="match status" value="1"/>
</dbReference>
<proteinExistence type="predicted"/>
<name>A0A6A3D3C6_HIBSY</name>
<protein>
    <submittedName>
        <fullName evidence="1">Putative CDC27 family protein</fullName>
    </submittedName>
</protein>
<accession>A0A6A3D3C6</accession>
<dbReference type="Proteomes" id="UP000436088">
    <property type="component" value="Unassembled WGS sequence"/>
</dbReference>
<dbReference type="EMBL" id="VEPZ02000017">
    <property type="protein sequence ID" value="KAE8736130.1"/>
    <property type="molecule type" value="Genomic_DNA"/>
</dbReference>
<comment type="caution">
    <text evidence="1">The sequence shown here is derived from an EMBL/GenBank/DDBJ whole genome shotgun (WGS) entry which is preliminary data.</text>
</comment>
<dbReference type="PANTHER" id="PTHR33108">
    <property type="entry name" value="OS01G0745000 PROTEIN"/>
    <property type="match status" value="1"/>
</dbReference>
<dbReference type="InterPro" id="IPR012876">
    <property type="entry name" value="DUF1677_pln"/>
</dbReference>
<sequence length="154" mass="17012">MAPHGDAITTSTYANNFPLPPKLSKDSLHRTVSDITFQVSKEVLDNYKETSATCENQLPPISEVEDAKFECCGMSEEYTPEYIERIRNKFLGKWICGLCAEAILRKSSRDAKSLRAKSICPRDRSGTQKNGGIARSTSCIPAITRGINNLNAPN</sequence>